<feature type="transmembrane region" description="Helical" evidence="1">
    <location>
        <begin position="389"/>
        <end position="410"/>
    </location>
</feature>
<reference evidence="2 3" key="1">
    <citation type="submission" date="2016-05" db="EMBL/GenBank/DDBJ databases">
        <title>Paenibacillus oryzae. sp. nov., isolated from the rice root.</title>
        <authorList>
            <person name="Zhang J."/>
            <person name="Zhang X."/>
        </authorList>
    </citation>
    <scope>NUCLEOTIDE SEQUENCE [LARGE SCALE GENOMIC DNA]</scope>
    <source>
        <strain evidence="2 3">1DrF-4</strain>
    </source>
</reference>
<evidence type="ECO:0008006" key="4">
    <source>
        <dbReference type="Google" id="ProtNLM"/>
    </source>
</evidence>
<dbReference type="PIRSF" id="PIRSF037259">
    <property type="entry name" value="EcsB_ABC"/>
    <property type="match status" value="1"/>
</dbReference>
<keyword evidence="3" id="KW-1185">Reference proteome</keyword>
<keyword evidence="1" id="KW-0812">Transmembrane</keyword>
<accession>A0A1A5YBF8</accession>
<feature type="transmembrane region" description="Helical" evidence="1">
    <location>
        <begin position="29"/>
        <end position="53"/>
    </location>
</feature>
<dbReference type="Proteomes" id="UP000092024">
    <property type="component" value="Unassembled WGS sequence"/>
</dbReference>
<evidence type="ECO:0000256" key="1">
    <source>
        <dbReference type="SAM" id="Phobius"/>
    </source>
</evidence>
<feature type="transmembrane region" description="Helical" evidence="1">
    <location>
        <begin position="298"/>
        <end position="314"/>
    </location>
</feature>
<dbReference type="STRING" id="1844972.A7K91_09480"/>
<protein>
    <recommendedName>
        <fullName evidence="4">ABC transporter permease</fullName>
    </recommendedName>
</protein>
<dbReference type="EMBL" id="LYPA01000076">
    <property type="protein sequence ID" value="OBR62939.1"/>
    <property type="molecule type" value="Genomic_DNA"/>
</dbReference>
<feature type="transmembrane region" description="Helical" evidence="1">
    <location>
        <begin position="320"/>
        <end position="342"/>
    </location>
</feature>
<gene>
    <name evidence="2" type="ORF">A7K91_09480</name>
</gene>
<sequence>MAESRAELEKLWRERAGRFRREMMPYIRYMGQSGFPAFLSLVLIMAVISYTKLVVNPPADFPIGEIGVLVLTPFLCRSPLRTWLHPADVVYLMPREHQMGSYLSLSFKRSIKWSGVWAVIVFLLYTPLYSAVNAGGGSGAGVEAGNAGVLLLAFVCLVLRVINYWGAWQERRISWSGHRVFSRVLRWLVTALVIGGWLFAPLGQAVIINSLGLFVLGIMYRNAAKSSFPWERLIEEERGTRKRYYAFFSLFIDVPVLDNSISRRPYLTWLLRRIPYGQHSTFVYMYAASLLRTEIGGILLRIAALGCLVTYWAAEAATLSGWSAVFSIIVFGFVYSVQLGALRNINKYTVWRSIYPLPENGRIGQYLKVDAAALATGFVLLWLAAAVPLLLQGIFAPPAVAAVLLLLFVWRRPKVLRRKLLLEEEEE</sequence>
<name>A0A1A5YBF8_9BACL</name>
<dbReference type="OrthoDB" id="2447941at2"/>
<feature type="transmembrane region" description="Helical" evidence="1">
    <location>
        <begin position="184"/>
        <end position="200"/>
    </location>
</feature>
<keyword evidence="1" id="KW-1133">Transmembrane helix</keyword>
<dbReference type="AlphaFoldDB" id="A0A1A5YBF8"/>
<dbReference type="Pfam" id="PF05975">
    <property type="entry name" value="EcsB"/>
    <property type="match status" value="1"/>
</dbReference>
<evidence type="ECO:0000313" key="2">
    <source>
        <dbReference type="EMBL" id="OBR62939.1"/>
    </source>
</evidence>
<keyword evidence="1" id="KW-0472">Membrane</keyword>
<comment type="caution">
    <text evidence="2">The sequence shown here is derived from an EMBL/GenBank/DDBJ whole genome shotgun (WGS) entry which is preliminary data.</text>
</comment>
<proteinExistence type="predicted"/>
<dbReference type="GO" id="GO:0016020">
    <property type="term" value="C:membrane"/>
    <property type="evidence" value="ECO:0007669"/>
    <property type="project" value="InterPro"/>
</dbReference>
<organism evidence="2 3">
    <name type="scientific">Paenibacillus oryzae</name>
    <dbReference type="NCBI Taxonomy" id="1844972"/>
    <lineage>
        <taxon>Bacteria</taxon>
        <taxon>Bacillati</taxon>
        <taxon>Bacillota</taxon>
        <taxon>Bacilli</taxon>
        <taxon>Bacillales</taxon>
        <taxon>Paenibacillaceae</taxon>
        <taxon>Paenibacillus</taxon>
    </lineage>
</organism>
<dbReference type="RefSeq" id="WP_068686822.1">
    <property type="nucleotide sequence ID" value="NZ_LYPA01000076.1"/>
</dbReference>
<feature type="transmembrane region" description="Helical" evidence="1">
    <location>
        <begin position="59"/>
        <end position="76"/>
    </location>
</feature>
<dbReference type="InterPro" id="IPR010288">
    <property type="entry name" value="EcsB_ABC"/>
</dbReference>
<feature type="transmembrane region" description="Helical" evidence="1">
    <location>
        <begin position="113"/>
        <end position="132"/>
    </location>
</feature>
<evidence type="ECO:0000313" key="3">
    <source>
        <dbReference type="Proteomes" id="UP000092024"/>
    </source>
</evidence>
<feature type="transmembrane region" description="Helical" evidence="1">
    <location>
        <begin position="144"/>
        <end position="163"/>
    </location>
</feature>